<dbReference type="InterPro" id="IPR011962">
    <property type="entry name" value="dCTP_deaminase"/>
</dbReference>
<protein>
    <submittedName>
        <fullName evidence="3">dCTP deaminase</fullName>
        <ecNumber evidence="3">3.5.4.13</ecNumber>
    </submittedName>
</protein>
<evidence type="ECO:0000256" key="2">
    <source>
        <dbReference type="ARBA" id="ARBA00023080"/>
    </source>
</evidence>
<dbReference type="InterPro" id="IPR033704">
    <property type="entry name" value="dUTPase_trimeric"/>
</dbReference>
<accession>A0ABU5H030</accession>
<dbReference type="RefSeq" id="WP_321545024.1">
    <property type="nucleotide sequence ID" value="NZ_JAXIVS010000002.1"/>
</dbReference>
<comment type="caution">
    <text evidence="3">The sequence shown here is derived from an EMBL/GenBank/DDBJ whole genome shotgun (WGS) entry which is preliminary data.</text>
</comment>
<keyword evidence="4" id="KW-1185">Reference proteome</keyword>
<dbReference type="NCBIfam" id="TIGR02274">
    <property type="entry name" value="dCTP_deam"/>
    <property type="match status" value="1"/>
</dbReference>
<dbReference type="EMBL" id="JAXIVS010000002">
    <property type="protein sequence ID" value="MDY7226304.1"/>
    <property type="molecule type" value="Genomic_DNA"/>
</dbReference>
<organism evidence="3 4">
    <name type="scientific">Hyalangium rubrum</name>
    <dbReference type="NCBI Taxonomy" id="3103134"/>
    <lineage>
        <taxon>Bacteria</taxon>
        <taxon>Pseudomonadati</taxon>
        <taxon>Myxococcota</taxon>
        <taxon>Myxococcia</taxon>
        <taxon>Myxococcales</taxon>
        <taxon>Cystobacterineae</taxon>
        <taxon>Archangiaceae</taxon>
        <taxon>Hyalangium</taxon>
    </lineage>
</organism>
<dbReference type="Pfam" id="PF22769">
    <property type="entry name" value="DCD"/>
    <property type="match status" value="1"/>
</dbReference>
<dbReference type="PANTHER" id="PTHR42680">
    <property type="entry name" value="DCTP DEAMINASE"/>
    <property type="match status" value="1"/>
</dbReference>
<dbReference type="GO" id="GO:0008829">
    <property type="term" value="F:dCTP deaminase activity"/>
    <property type="evidence" value="ECO:0007669"/>
    <property type="project" value="UniProtKB-EC"/>
</dbReference>
<evidence type="ECO:0000313" key="4">
    <source>
        <dbReference type="Proteomes" id="UP001291309"/>
    </source>
</evidence>
<name>A0ABU5H030_9BACT</name>
<reference evidence="3 4" key="1">
    <citation type="submission" date="2023-12" db="EMBL/GenBank/DDBJ databases">
        <title>the genome sequence of Hyalangium sp. s54d21.</title>
        <authorList>
            <person name="Zhang X."/>
        </authorList>
    </citation>
    <scope>NUCLEOTIDE SEQUENCE [LARGE SCALE GENOMIC DNA]</scope>
    <source>
        <strain evidence="4">s54d21</strain>
    </source>
</reference>
<dbReference type="Gene3D" id="2.70.40.10">
    <property type="match status" value="1"/>
</dbReference>
<gene>
    <name evidence="3" type="primary">dcd</name>
    <name evidence="3" type="ORF">SYV04_07905</name>
</gene>
<evidence type="ECO:0000256" key="1">
    <source>
        <dbReference type="ARBA" id="ARBA00022801"/>
    </source>
</evidence>
<evidence type="ECO:0000313" key="3">
    <source>
        <dbReference type="EMBL" id="MDY7226304.1"/>
    </source>
</evidence>
<sequence length="176" mass="19892">MILTGPKIQQEVRAGNIRISPFSEEQINPNSYDLRLGNTIKVYKEHLLDSRKSNETMTLHLPPEGLELRPDTLYLGHTAEEVGSDRFVPVLRGKSSTGRIGLFVHITADLIDIGSHGQFTLMLHAVQPVRVYPNMRIGQVTFWTVLGDITLYQGKYQGSRGPRASEVYRDFDRETP</sequence>
<dbReference type="InterPro" id="IPR036157">
    <property type="entry name" value="dUTPase-like_sf"/>
</dbReference>
<proteinExistence type="predicted"/>
<dbReference type="PANTHER" id="PTHR42680:SF3">
    <property type="entry name" value="DCTP DEAMINASE"/>
    <property type="match status" value="1"/>
</dbReference>
<dbReference type="EC" id="3.5.4.13" evidence="3"/>
<dbReference type="CDD" id="cd07557">
    <property type="entry name" value="trimeric_dUTPase"/>
    <property type="match status" value="1"/>
</dbReference>
<keyword evidence="1 3" id="KW-0378">Hydrolase</keyword>
<dbReference type="SUPFAM" id="SSF51283">
    <property type="entry name" value="dUTPase-like"/>
    <property type="match status" value="1"/>
</dbReference>
<dbReference type="Proteomes" id="UP001291309">
    <property type="component" value="Unassembled WGS sequence"/>
</dbReference>
<keyword evidence="2" id="KW-0546">Nucleotide metabolism</keyword>